<evidence type="ECO:0000256" key="3">
    <source>
        <dbReference type="ARBA" id="ARBA00022694"/>
    </source>
</evidence>
<evidence type="ECO:0000256" key="5">
    <source>
        <dbReference type="ARBA" id="ARBA00023242"/>
    </source>
</evidence>
<dbReference type="OrthoDB" id="17948at2759"/>
<keyword evidence="8" id="KW-1185">Reference proteome</keyword>
<dbReference type="GO" id="GO:0008033">
    <property type="term" value="P:tRNA processing"/>
    <property type="evidence" value="ECO:0000318"/>
    <property type="project" value="GO_Central"/>
</dbReference>
<reference evidence="8" key="1">
    <citation type="journal article" date="2013" name="Science">
        <title>The Amborella genome and the evolution of flowering plants.</title>
        <authorList>
            <consortium name="Amborella Genome Project"/>
        </authorList>
    </citation>
    <scope>NUCLEOTIDE SEQUENCE [LARGE SCALE GENOMIC DNA]</scope>
</reference>
<dbReference type="PANTHER" id="PTHR13031">
    <property type="entry name" value="RIBONUCLEASE P SUBUNIT P30"/>
    <property type="match status" value="1"/>
</dbReference>
<dbReference type="InterPro" id="IPR016195">
    <property type="entry name" value="Pol/histidinol_Pase-like"/>
</dbReference>
<dbReference type="AlphaFoldDB" id="U5D389"/>
<keyword evidence="5" id="KW-0539">Nucleus</keyword>
<dbReference type="PANTHER" id="PTHR13031:SF0">
    <property type="entry name" value="RIBONUCLEASE P PROTEIN SUBUNIT P30"/>
    <property type="match status" value="1"/>
</dbReference>
<evidence type="ECO:0000256" key="2">
    <source>
        <dbReference type="ARBA" id="ARBA00007331"/>
    </source>
</evidence>
<dbReference type="GO" id="GO:0005655">
    <property type="term" value="C:nucleolar ribonuclease P complex"/>
    <property type="evidence" value="ECO:0000318"/>
    <property type="project" value="GO_Central"/>
</dbReference>
<dbReference type="Gene3D" id="3.20.20.140">
    <property type="entry name" value="Metal-dependent hydrolases"/>
    <property type="match status" value="1"/>
</dbReference>
<gene>
    <name evidence="7" type="ORF">AMTR_s00039p00206760</name>
</gene>
<keyword evidence="3" id="KW-0819">tRNA processing</keyword>
<evidence type="ECO:0000313" key="8">
    <source>
        <dbReference type="Proteomes" id="UP000017836"/>
    </source>
</evidence>
<dbReference type="Gramene" id="ERN15887">
    <property type="protein sequence ID" value="ERN15887"/>
    <property type="gene ID" value="AMTR_s00039p00206760"/>
</dbReference>
<keyword evidence="4" id="KW-0378">Hydrolase</keyword>
<dbReference type="eggNOG" id="KOG2363">
    <property type="taxonomic scope" value="Eukaryota"/>
</dbReference>
<name>U5D389_AMBTC</name>
<comment type="subcellular location">
    <subcellularLocation>
        <location evidence="1">Nucleus</location>
    </subcellularLocation>
</comment>
<dbReference type="HOGENOM" id="CLU_389019_0_0_1"/>
<dbReference type="GO" id="GO:0016787">
    <property type="term" value="F:hydrolase activity"/>
    <property type="evidence" value="ECO:0007669"/>
    <property type="project" value="UniProtKB-KW"/>
</dbReference>
<evidence type="ECO:0000256" key="1">
    <source>
        <dbReference type="ARBA" id="ARBA00004123"/>
    </source>
</evidence>
<dbReference type="KEGG" id="atr:18444181"/>
<dbReference type="Pfam" id="PF01876">
    <property type="entry name" value="RNase_P_p30"/>
    <property type="match status" value="1"/>
</dbReference>
<organism evidence="7 8">
    <name type="scientific">Amborella trichopoda</name>
    <dbReference type="NCBI Taxonomy" id="13333"/>
    <lineage>
        <taxon>Eukaryota</taxon>
        <taxon>Viridiplantae</taxon>
        <taxon>Streptophyta</taxon>
        <taxon>Embryophyta</taxon>
        <taxon>Tracheophyta</taxon>
        <taxon>Spermatophyta</taxon>
        <taxon>Magnoliopsida</taxon>
        <taxon>Amborellales</taxon>
        <taxon>Amborellaceae</taxon>
        <taxon>Amborella</taxon>
    </lineage>
</organism>
<sequence length="710" mass="78168">MVFFDFNIPFVEGISPSSETQDKMNHSNTFTRVRLVVKAMELGYTGIAYNRSIRGVMADTHRCNIPLLPLKSLLQVAPALSQTVKFHREILGVSLNSPFRQYTRLTVAVDSLVQAATLNSGNPILKTYDLVAVQPLNQVTFDQACKQLEVDLISIDFNQKLPFRLKVPMVKAAIQRGIYFEIIYSDLISDVRARREILAGAKLLIDWTRGKNLIISSGSRTVNELRGPYDVANLLTLFGLSMDKAKAAVSKNCRSLISKALRKKQCYQGAIRVERIYQNEVLDPTKAWLVECNTWDPISSGEGDLILVQDFSICQPTKVDSLSSSPVTKRKQASSRKELSAPSDNIEALITLPQMNNQLNEIQHVKDQKPAVATSKGTGFSDMATSPQTTIFADYVSKPLVGDEEKLLSPIYKAVQLPLSETRGTCQTLGNDSVVEDMNISGSVIEAPIPEDTNACKGLPDSFPHRSREILFSFNNGSSSLAQSSLPDSEPYNLQEECNNDSSYENSRIVNTCAPESLISSLSESVRCLGNVVPSDDVVAIGSSACDIELTTVIDAGTKSSCGREDVSSAHDLTLYEQLHQLTHLQEHPIGNGSHTDHINASTAIDMDQISLDNQKVVSEVEGLSSPVQLIQSEEQQHKEDLVGSGMPLLNTYKPGRGRLKRKSFGWSYGFSPKSVLKLGLFKKKAQPRKKRREANLFEGMTTNVSSSLS</sequence>
<dbReference type="Proteomes" id="UP000017836">
    <property type="component" value="Unassembled WGS sequence"/>
</dbReference>
<proteinExistence type="inferred from homology"/>
<dbReference type="STRING" id="13333.U5D389"/>
<protein>
    <submittedName>
        <fullName evidence="7">Uncharacterized protein</fullName>
    </submittedName>
</protein>
<dbReference type="InterPro" id="IPR002738">
    <property type="entry name" value="RNase_P_p30"/>
</dbReference>
<evidence type="ECO:0000256" key="4">
    <source>
        <dbReference type="ARBA" id="ARBA00022801"/>
    </source>
</evidence>
<dbReference type="GO" id="GO:0003723">
    <property type="term" value="F:RNA binding"/>
    <property type="evidence" value="ECO:0000318"/>
    <property type="project" value="GO_Central"/>
</dbReference>
<accession>U5D389</accession>
<evidence type="ECO:0000256" key="6">
    <source>
        <dbReference type="SAM" id="MobiDB-lite"/>
    </source>
</evidence>
<dbReference type="FunFam" id="3.20.20.140:FF:000044">
    <property type="entry name" value="Polymerase/histidinol phosphatase-like protein"/>
    <property type="match status" value="1"/>
</dbReference>
<comment type="similarity">
    <text evidence="2">Belongs to the eukaryotic/archaeal RNase P protein component 3 family.</text>
</comment>
<dbReference type="EMBL" id="KI392495">
    <property type="protein sequence ID" value="ERN15887.1"/>
    <property type="molecule type" value="Genomic_DNA"/>
</dbReference>
<feature type="region of interest" description="Disordered" evidence="6">
    <location>
        <begin position="322"/>
        <end position="341"/>
    </location>
</feature>
<evidence type="ECO:0000313" key="7">
    <source>
        <dbReference type="EMBL" id="ERN15887.1"/>
    </source>
</evidence>
<dbReference type="SUPFAM" id="SSF89550">
    <property type="entry name" value="PHP domain-like"/>
    <property type="match status" value="1"/>
</dbReference>